<dbReference type="GO" id="GO:0000775">
    <property type="term" value="C:chromosome, centromeric region"/>
    <property type="evidence" value="ECO:0007669"/>
    <property type="project" value="InterPro"/>
</dbReference>
<organism evidence="2 3">
    <name type="scientific">Myripristis murdjan</name>
    <name type="common">pinecone soldierfish</name>
    <dbReference type="NCBI Taxonomy" id="586833"/>
    <lineage>
        <taxon>Eukaryota</taxon>
        <taxon>Metazoa</taxon>
        <taxon>Chordata</taxon>
        <taxon>Craniata</taxon>
        <taxon>Vertebrata</taxon>
        <taxon>Euteleostomi</taxon>
        <taxon>Actinopterygii</taxon>
        <taxon>Neopterygii</taxon>
        <taxon>Teleostei</taxon>
        <taxon>Neoteleostei</taxon>
        <taxon>Acanthomorphata</taxon>
        <taxon>Holocentriformes</taxon>
        <taxon>Holocentridae</taxon>
        <taxon>Myripristis</taxon>
    </lineage>
</organism>
<feature type="coiled-coil region" evidence="1">
    <location>
        <begin position="53"/>
        <end position="80"/>
    </location>
</feature>
<dbReference type="InterPro" id="IPR027801">
    <property type="entry name" value="CENP-P"/>
</dbReference>
<sequence length="283" mass="31066">MENVDEVSVLQGQVQRLQAEVSALQAQQQHGRRDGTLPLTGRLQDTLAEVCGGAGGEEALSRLREEVQELERDLHRQTELNGFSLSSCSSRSLQHGGGVLVQQLCIAGSCSELDFQVEFQLTSDLKEDQRCERKVTELNVVMDASDQQALSSFVSGVEESRDLLLFFRSLRTFSERCNDRRRTFQHFQEKYPAVVSLPGGCGSEVMTLHHPELPGCVLLVHWSVEVSREGGVTSELDLLTKIPETALQMDSRAVGGAAEAFQSLLRILGPEAALESLIQAISA</sequence>
<reference evidence="2" key="1">
    <citation type="submission" date="2019-06" db="EMBL/GenBank/DDBJ databases">
        <authorList>
            <consortium name="Wellcome Sanger Institute Data Sharing"/>
        </authorList>
    </citation>
    <scope>NUCLEOTIDE SEQUENCE [LARGE SCALE GENOMIC DNA]</scope>
</reference>
<dbReference type="Ensembl" id="ENSMMDT00005020703.1">
    <property type="protein sequence ID" value="ENSMMDP00005020227.1"/>
    <property type="gene ID" value="ENSMMDG00005009969.1"/>
</dbReference>
<name>A0A667XY82_9TELE</name>
<dbReference type="InParanoid" id="A0A667XY82"/>
<dbReference type="Pfam" id="PF13096">
    <property type="entry name" value="CENP-P"/>
    <property type="match status" value="1"/>
</dbReference>
<dbReference type="OrthoDB" id="5976950at2759"/>
<accession>A0A667XY82</accession>
<dbReference type="GeneID" id="115359690"/>
<keyword evidence="3" id="KW-1185">Reference proteome</keyword>
<protein>
    <submittedName>
        <fullName evidence="2">Centromere protein P</fullName>
    </submittedName>
</protein>
<proteinExistence type="predicted"/>
<dbReference type="RefSeq" id="XP_029908131.1">
    <property type="nucleotide sequence ID" value="XM_030052271.1"/>
</dbReference>
<dbReference type="CTD" id="401541"/>
<dbReference type="PANTHER" id="PTHR28577:SF1">
    <property type="entry name" value="CENTROMERE PROTEIN P"/>
    <property type="match status" value="1"/>
</dbReference>
<reference evidence="2" key="2">
    <citation type="submission" date="2025-08" db="UniProtKB">
        <authorList>
            <consortium name="Ensembl"/>
        </authorList>
    </citation>
    <scope>IDENTIFICATION</scope>
</reference>
<dbReference type="GO" id="GO:0034080">
    <property type="term" value="P:CENP-A containing chromatin assembly"/>
    <property type="evidence" value="ECO:0007669"/>
    <property type="project" value="InterPro"/>
</dbReference>
<dbReference type="GO" id="GO:0005634">
    <property type="term" value="C:nucleus"/>
    <property type="evidence" value="ECO:0007669"/>
    <property type="project" value="TreeGrafter"/>
</dbReference>
<evidence type="ECO:0000313" key="2">
    <source>
        <dbReference type="Ensembl" id="ENSMMDP00005020227.1"/>
    </source>
</evidence>
<evidence type="ECO:0000256" key="1">
    <source>
        <dbReference type="SAM" id="Coils"/>
    </source>
</evidence>
<dbReference type="PANTHER" id="PTHR28577">
    <property type="entry name" value="CENTROMERE PROTEIN P"/>
    <property type="match status" value="1"/>
</dbReference>
<reference evidence="2" key="3">
    <citation type="submission" date="2025-09" db="UniProtKB">
        <authorList>
            <consortium name="Ensembl"/>
        </authorList>
    </citation>
    <scope>IDENTIFICATION</scope>
</reference>
<dbReference type="GeneTree" id="ENSGT00390000011897"/>
<gene>
    <name evidence="2" type="primary">CENPP</name>
    <name evidence="2" type="synonym">cenpp</name>
</gene>
<keyword evidence="1" id="KW-0175">Coiled coil</keyword>
<dbReference type="Proteomes" id="UP000472263">
    <property type="component" value="Chromosome 5"/>
</dbReference>
<dbReference type="FunCoup" id="A0A667XY82">
    <property type="interactions" value="477"/>
</dbReference>
<dbReference type="AlphaFoldDB" id="A0A667XY82"/>
<evidence type="ECO:0000313" key="3">
    <source>
        <dbReference type="Proteomes" id="UP000472263"/>
    </source>
</evidence>